<organism evidence="2 3">
    <name type="scientific">Alteromonas gilva</name>
    <dbReference type="NCBI Taxonomy" id="2987522"/>
    <lineage>
        <taxon>Bacteria</taxon>
        <taxon>Pseudomonadati</taxon>
        <taxon>Pseudomonadota</taxon>
        <taxon>Gammaproteobacteria</taxon>
        <taxon>Alteromonadales</taxon>
        <taxon>Alteromonadaceae</taxon>
        <taxon>Alteromonas/Salinimonas group</taxon>
        <taxon>Alteromonas</taxon>
    </lineage>
</organism>
<comment type="caution">
    <text evidence="2">The sequence shown here is derived from an EMBL/GenBank/DDBJ whole genome shotgun (WGS) entry which is preliminary data.</text>
</comment>
<protein>
    <recommendedName>
        <fullName evidence="4">PH domain-containing protein</fullName>
    </recommendedName>
</protein>
<keyword evidence="1" id="KW-1133">Transmembrane helix</keyword>
<dbReference type="RefSeq" id="WP_273639532.1">
    <property type="nucleotide sequence ID" value="NZ_JAQQXP010000001.1"/>
</dbReference>
<evidence type="ECO:0000256" key="1">
    <source>
        <dbReference type="SAM" id="Phobius"/>
    </source>
</evidence>
<accession>A0ABT5L0Q4</accession>
<gene>
    <name evidence="2" type="ORF">OIK42_07540</name>
</gene>
<reference evidence="2 3" key="1">
    <citation type="submission" date="2022-10" db="EMBL/GenBank/DDBJ databases">
        <title>Alteromonas sp. chi3 Genome sequencing.</title>
        <authorList>
            <person name="Park S."/>
        </authorList>
    </citation>
    <scope>NUCLEOTIDE SEQUENCE [LARGE SCALE GENOMIC DNA]</scope>
    <source>
        <strain evidence="3">chi3</strain>
    </source>
</reference>
<evidence type="ECO:0000313" key="2">
    <source>
        <dbReference type="EMBL" id="MDC8830611.1"/>
    </source>
</evidence>
<dbReference type="Proteomes" id="UP001218788">
    <property type="component" value="Unassembled WGS sequence"/>
</dbReference>
<evidence type="ECO:0008006" key="4">
    <source>
        <dbReference type="Google" id="ProtNLM"/>
    </source>
</evidence>
<keyword evidence="1" id="KW-0472">Membrane</keyword>
<feature type="transmembrane region" description="Helical" evidence="1">
    <location>
        <begin position="44"/>
        <end position="65"/>
    </location>
</feature>
<evidence type="ECO:0000313" key="3">
    <source>
        <dbReference type="Proteomes" id="UP001218788"/>
    </source>
</evidence>
<sequence length="149" mass="17393">MKYTQSRLQSIIFRTKNVLSPSFFLLLLLFLVVDIDDPNTQSIISTTLLLMFGIPALLTLWLVFFNSGKSRIDEYFVELTDREFRYGHLAGLDIIPWSEFKTYAIHGWFSKTITVYGAKKNIYFELRRFNKAQQTAIIKALDERVNQTP</sequence>
<proteinExistence type="predicted"/>
<dbReference type="EMBL" id="JAQQXP010000001">
    <property type="protein sequence ID" value="MDC8830611.1"/>
    <property type="molecule type" value="Genomic_DNA"/>
</dbReference>
<name>A0ABT5L0Q4_9ALTE</name>
<keyword evidence="3" id="KW-1185">Reference proteome</keyword>
<keyword evidence="1" id="KW-0812">Transmembrane</keyword>